<evidence type="ECO:0000313" key="1">
    <source>
        <dbReference type="EMBL" id="QIM11569.1"/>
    </source>
</evidence>
<sequence>MNKTKGCLIANFATVPNFQGGHHHLQLADIVVIGKGNQTMDLTACGGTTCRPGRFLGALLERGQLHERIRRHQRKIPPGQRERFINARAGVPQRRQQHLAVKIRHVMEQGADFRRQQVFRQFILHERHLAQGEGGRVIDGHREQCSGRCRRSNWNQVIHNFC</sequence>
<organism evidence="1">
    <name type="scientific">Klebsiella pneumoniae</name>
    <dbReference type="NCBI Taxonomy" id="573"/>
    <lineage>
        <taxon>Bacteria</taxon>
        <taxon>Pseudomonadati</taxon>
        <taxon>Pseudomonadota</taxon>
        <taxon>Gammaproteobacteria</taxon>
        <taxon>Enterobacterales</taxon>
        <taxon>Enterobacteriaceae</taxon>
        <taxon>Klebsiella/Raoultella group</taxon>
        <taxon>Klebsiella</taxon>
        <taxon>Klebsiella pneumoniae complex</taxon>
    </lineage>
</organism>
<reference evidence="1" key="1">
    <citation type="submission" date="2020-02" db="EMBL/GenBank/DDBJ databases">
        <authorList>
            <person name="Duan X."/>
            <person name="Rui Y."/>
        </authorList>
    </citation>
    <scope>NUCLEOTIDE SEQUENCE</scope>
    <source>
        <strain evidence="1">ST11</strain>
        <plasmid evidence="1">p158590-KPC</plasmid>
    </source>
</reference>
<protein>
    <submittedName>
        <fullName evidence="1">Uncharacterized protein</fullName>
    </submittedName>
</protein>
<dbReference type="AlphaFoldDB" id="A0A6G8F5D0"/>
<accession>A0A6G8F5D0</accession>
<keyword evidence="1" id="KW-0614">Plasmid</keyword>
<geneLocation type="plasmid" evidence="1">
    <name>p158590-KPC</name>
</geneLocation>
<name>A0A6G8F5D0_KLEPN</name>
<proteinExistence type="predicted"/>
<dbReference type="EMBL" id="MT066418">
    <property type="protein sequence ID" value="QIM11569.1"/>
    <property type="molecule type" value="Genomic_DNA"/>
</dbReference>